<organism evidence="3 4">
    <name type="scientific">Paenisporosarcina cavernae</name>
    <dbReference type="NCBI Taxonomy" id="2320858"/>
    <lineage>
        <taxon>Bacteria</taxon>
        <taxon>Bacillati</taxon>
        <taxon>Bacillota</taxon>
        <taxon>Bacilli</taxon>
        <taxon>Bacillales</taxon>
        <taxon>Caryophanaceae</taxon>
        <taxon>Paenisporosarcina</taxon>
    </lineage>
</organism>
<dbReference type="EMBL" id="CP032418">
    <property type="protein sequence ID" value="AYC28593.1"/>
    <property type="molecule type" value="Genomic_DNA"/>
</dbReference>
<dbReference type="InterPro" id="IPR005545">
    <property type="entry name" value="YCII"/>
</dbReference>
<gene>
    <name evidence="3" type="ORF">D3873_01420</name>
</gene>
<protein>
    <recommendedName>
        <fullName evidence="2">YCII-related domain-containing protein</fullName>
    </recommendedName>
</protein>
<dbReference type="Proteomes" id="UP000265725">
    <property type="component" value="Chromosome"/>
</dbReference>
<accession>A0A385YT15</accession>
<comment type="similarity">
    <text evidence="1">Belongs to the YciI family.</text>
</comment>
<evidence type="ECO:0000313" key="3">
    <source>
        <dbReference type="EMBL" id="AYC28593.1"/>
    </source>
</evidence>
<dbReference type="KEGG" id="paek:D3873_01420"/>
<dbReference type="SUPFAM" id="SSF54909">
    <property type="entry name" value="Dimeric alpha+beta barrel"/>
    <property type="match status" value="1"/>
</dbReference>
<feature type="domain" description="YCII-related" evidence="2">
    <location>
        <begin position="19"/>
        <end position="86"/>
    </location>
</feature>
<reference evidence="4" key="1">
    <citation type="submission" date="2018-09" db="EMBL/GenBank/DDBJ databases">
        <authorList>
            <person name="Zhu H."/>
        </authorList>
    </citation>
    <scope>NUCLEOTIDE SEQUENCE [LARGE SCALE GENOMIC DNA]</scope>
    <source>
        <strain evidence="4">K2R23-3</strain>
    </source>
</reference>
<keyword evidence="4" id="KW-1185">Reference proteome</keyword>
<dbReference type="RefSeq" id="WP_119882338.1">
    <property type="nucleotide sequence ID" value="NZ_CP032418.1"/>
</dbReference>
<dbReference type="InterPro" id="IPR011008">
    <property type="entry name" value="Dimeric_a/b-barrel"/>
</dbReference>
<dbReference type="OrthoDB" id="8589613at2"/>
<evidence type="ECO:0000259" key="2">
    <source>
        <dbReference type="Pfam" id="PF03795"/>
    </source>
</evidence>
<evidence type="ECO:0000313" key="4">
    <source>
        <dbReference type="Proteomes" id="UP000265725"/>
    </source>
</evidence>
<name>A0A385YT15_9BACL</name>
<sequence length="101" mass="11958">MMHQFIYQLKLIPTLLNEENWTEKENECVTRHFQRLQQLVEEGKVILAGRTLTMDEKAFGIVILEVTSEEEAREIMETDPTVEERVMTAELFPYRVALMRK</sequence>
<proteinExistence type="inferred from homology"/>
<dbReference type="Pfam" id="PF03795">
    <property type="entry name" value="YCII"/>
    <property type="match status" value="1"/>
</dbReference>
<evidence type="ECO:0000256" key="1">
    <source>
        <dbReference type="ARBA" id="ARBA00007689"/>
    </source>
</evidence>
<dbReference type="Gene3D" id="3.30.70.1060">
    <property type="entry name" value="Dimeric alpha+beta barrel"/>
    <property type="match status" value="1"/>
</dbReference>
<dbReference type="AlphaFoldDB" id="A0A385YT15"/>